<dbReference type="GO" id="GO:0006631">
    <property type="term" value="P:fatty acid metabolic process"/>
    <property type="evidence" value="ECO:0007669"/>
    <property type="project" value="TreeGrafter"/>
</dbReference>
<accession>A0A9Q0YSU8</accession>
<comment type="caution">
    <text evidence="3">The sequence shown here is derived from an EMBL/GenBank/DDBJ whole genome shotgun (WGS) entry which is preliminary data.</text>
</comment>
<protein>
    <submittedName>
        <fullName evidence="3">Acyl-CoA synthetase family member 2, mitochondrial</fullName>
    </submittedName>
</protein>
<dbReference type="Proteomes" id="UP001152320">
    <property type="component" value="Chromosome 18"/>
</dbReference>
<sequence length="120" mass="13814">MRSYGVMKGYWNDPEKTKEVLQDGWMHSGDLGKMDSEGNISIVGRIQDLIIRGGVNIFPAEIEDYLHQHPKVENVQISHFKIPRYVEFVESFPMTASLKVKKFALREMMAKKLGLSQNEE</sequence>
<organism evidence="3 4">
    <name type="scientific">Holothuria leucospilota</name>
    <name type="common">Black long sea cucumber</name>
    <name type="synonym">Mertensiothuria leucospilota</name>
    <dbReference type="NCBI Taxonomy" id="206669"/>
    <lineage>
        <taxon>Eukaryota</taxon>
        <taxon>Metazoa</taxon>
        <taxon>Echinodermata</taxon>
        <taxon>Eleutherozoa</taxon>
        <taxon>Echinozoa</taxon>
        <taxon>Holothuroidea</taxon>
        <taxon>Aspidochirotacea</taxon>
        <taxon>Aspidochirotida</taxon>
        <taxon>Holothuriidae</taxon>
        <taxon>Holothuria</taxon>
    </lineage>
</organism>
<dbReference type="AlphaFoldDB" id="A0A9Q0YSU8"/>
<dbReference type="PANTHER" id="PTHR43201">
    <property type="entry name" value="ACYL-COA SYNTHETASE"/>
    <property type="match status" value="1"/>
</dbReference>
<evidence type="ECO:0000256" key="2">
    <source>
        <dbReference type="ARBA" id="ARBA00022598"/>
    </source>
</evidence>
<dbReference type="SUPFAM" id="SSF56801">
    <property type="entry name" value="Acetyl-CoA synthetase-like"/>
    <property type="match status" value="1"/>
</dbReference>
<name>A0A9Q0YSU8_HOLLE</name>
<dbReference type="InterPro" id="IPR045851">
    <property type="entry name" value="AMP-bd_C_sf"/>
</dbReference>
<comment type="similarity">
    <text evidence="1">Belongs to the ATP-dependent AMP-binding enzyme family.</text>
</comment>
<evidence type="ECO:0000313" key="4">
    <source>
        <dbReference type="Proteomes" id="UP001152320"/>
    </source>
</evidence>
<dbReference type="InterPro" id="IPR042099">
    <property type="entry name" value="ANL_N_sf"/>
</dbReference>
<dbReference type="GO" id="GO:0031956">
    <property type="term" value="F:medium-chain fatty acid-CoA ligase activity"/>
    <property type="evidence" value="ECO:0007669"/>
    <property type="project" value="TreeGrafter"/>
</dbReference>
<evidence type="ECO:0000256" key="1">
    <source>
        <dbReference type="ARBA" id="ARBA00006432"/>
    </source>
</evidence>
<proteinExistence type="inferred from homology"/>
<keyword evidence="2" id="KW-0436">Ligase</keyword>
<evidence type="ECO:0000313" key="3">
    <source>
        <dbReference type="EMBL" id="KAJ8025066.1"/>
    </source>
</evidence>
<keyword evidence="4" id="KW-1185">Reference proteome</keyword>
<dbReference type="Gene3D" id="3.30.300.30">
    <property type="match status" value="2"/>
</dbReference>
<dbReference type="PANTHER" id="PTHR43201:SF5">
    <property type="entry name" value="MEDIUM-CHAIN ACYL-COA LIGASE ACSF2, MITOCHONDRIAL"/>
    <property type="match status" value="1"/>
</dbReference>
<gene>
    <name evidence="3" type="ORF">HOLleu_35165</name>
</gene>
<reference evidence="3" key="1">
    <citation type="submission" date="2021-10" db="EMBL/GenBank/DDBJ databases">
        <title>Tropical sea cucumber genome reveals ecological adaptation and Cuvierian tubules defense mechanism.</title>
        <authorList>
            <person name="Chen T."/>
        </authorList>
    </citation>
    <scope>NUCLEOTIDE SEQUENCE</scope>
    <source>
        <strain evidence="3">Nanhai2018</strain>
        <tissue evidence="3">Muscle</tissue>
    </source>
</reference>
<dbReference type="Gene3D" id="3.40.50.12780">
    <property type="entry name" value="N-terminal domain of ligase-like"/>
    <property type="match status" value="1"/>
</dbReference>
<dbReference type="OrthoDB" id="10253115at2759"/>
<dbReference type="EMBL" id="JAIZAY010000018">
    <property type="protein sequence ID" value="KAJ8025066.1"/>
    <property type="molecule type" value="Genomic_DNA"/>
</dbReference>